<evidence type="ECO:0000259" key="2">
    <source>
        <dbReference type="Pfam" id="PF01609"/>
    </source>
</evidence>
<evidence type="ECO:0000256" key="1">
    <source>
        <dbReference type="SAM" id="MobiDB-lite"/>
    </source>
</evidence>
<dbReference type="GO" id="GO:0003677">
    <property type="term" value="F:DNA binding"/>
    <property type="evidence" value="ECO:0007669"/>
    <property type="project" value="InterPro"/>
</dbReference>
<proteinExistence type="predicted"/>
<name>A0A4R2TL97_9FIRM</name>
<dbReference type="GO" id="GO:0006313">
    <property type="term" value="P:DNA transposition"/>
    <property type="evidence" value="ECO:0007669"/>
    <property type="project" value="InterPro"/>
</dbReference>
<gene>
    <name evidence="3" type="ORF">EDD79_102021</name>
</gene>
<dbReference type="InterPro" id="IPR002559">
    <property type="entry name" value="Transposase_11"/>
</dbReference>
<feature type="domain" description="Transposase IS4-like" evidence="2">
    <location>
        <begin position="18"/>
        <end position="146"/>
    </location>
</feature>
<organism evidence="3 4">
    <name type="scientific">Serpentinicella alkaliphila</name>
    <dbReference type="NCBI Taxonomy" id="1734049"/>
    <lineage>
        <taxon>Bacteria</taxon>
        <taxon>Bacillati</taxon>
        <taxon>Bacillota</taxon>
        <taxon>Clostridia</taxon>
        <taxon>Peptostreptococcales</taxon>
        <taxon>Natronincolaceae</taxon>
        <taxon>Serpentinicella</taxon>
    </lineage>
</organism>
<evidence type="ECO:0000313" key="3">
    <source>
        <dbReference type="EMBL" id="TCQ01965.1"/>
    </source>
</evidence>
<keyword evidence="4" id="KW-1185">Reference proteome</keyword>
<accession>A0A4R2TL97</accession>
<sequence length="155" mass="17544">MGKRVEFGHVLKIQEISQGIVTGYSVHKGNPSDKTLLVNAIKQHKQLFEKAPREVAADRGYYSKPNEDSLEELGVKHNSIPKPGKKSKKRSEVENTKKFKKLQKFRAGVAGRISCLKRSFGMRRSYIRGLKGTSIWCGYLIFSHNLRKAARLIMG</sequence>
<dbReference type="Proteomes" id="UP000295504">
    <property type="component" value="Unassembled WGS sequence"/>
</dbReference>
<dbReference type="EMBL" id="SLYC01000020">
    <property type="protein sequence ID" value="TCQ01965.1"/>
    <property type="molecule type" value="Genomic_DNA"/>
</dbReference>
<evidence type="ECO:0000313" key="4">
    <source>
        <dbReference type="Proteomes" id="UP000295504"/>
    </source>
</evidence>
<dbReference type="AlphaFoldDB" id="A0A4R2TL97"/>
<protein>
    <submittedName>
        <fullName evidence="3">DDE family transposase</fullName>
    </submittedName>
</protein>
<reference evidence="3 4" key="1">
    <citation type="submission" date="2019-03" db="EMBL/GenBank/DDBJ databases">
        <title>Genomic Encyclopedia of Type Strains, Phase IV (KMG-IV): sequencing the most valuable type-strain genomes for metagenomic binning, comparative biology and taxonomic classification.</title>
        <authorList>
            <person name="Goeker M."/>
        </authorList>
    </citation>
    <scope>NUCLEOTIDE SEQUENCE [LARGE SCALE GENOMIC DNA]</scope>
    <source>
        <strain evidence="3 4">DSM 100013</strain>
    </source>
</reference>
<dbReference type="Pfam" id="PF01609">
    <property type="entry name" value="DDE_Tnp_1"/>
    <property type="match status" value="1"/>
</dbReference>
<dbReference type="GO" id="GO:0004803">
    <property type="term" value="F:transposase activity"/>
    <property type="evidence" value="ECO:0007669"/>
    <property type="project" value="InterPro"/>
</dbReference>
<feature type="region of interest" description="Disordered" evidence="1">
    <location>
        <begin position="72"/>
        <end position="95"/>
    </location>
</feature>
<comment type="caution">
    <text evidence="3">The sequence shown here is derived from an EMBL/GenBank/DDBJ whole genome shotgun (WGS) entry which is preliminary data.</text>
</comment>
<dbReference type="RefSeq" id="WP_165913693.1">
    <property type="nucleotide sequence ID" value="NZ_CP058648.1"/>
</dbReference>